<sequence length="330" mass="37615">MFKEVLEEAKEWAKILHCSYVSDLNAIIENGGISDLIRVSEALHEKKIANIADRITGDLKNNRLILIAGPSSSGKTSFAQRLRVQLRVMGLEPVSLSIDNYFVNREDTPKLPDGSYDFESIDAVDIKLFNKQLTSLMDGEKVIIPTFNFKKGIREMNPDNVRQIALNQPIIIEGIHGLNEKLTSAIPRDHKFKIYVSALNQLNMDENTRISTSRVRLLRRIVRDFRTRGRTADSTISLWAGVRAGEEKYIFPYQDDADVMFNSALIYELGALRHHVMYMLSEISPEEKSYEKGQELLAFCRNFKSIYDQRDIPCNSLIREFIGGSCFDVS</sequence>
<keyword evidence="2" id="KW-0418">Kinase</keyword>
<name>A0A1M6AZC6_9FIRM</name>
<accession>A0A1M6AZC6</accession>
<evidence type="ECO:0000313" key="3">
    <source>
        <dbReference type="Proteomes" id="UP000191240"/>
    </source>
</evidence>
<dbReference type="Proteomes" id="UP000191240">
    <property type="component" value="Unassembled WGS sequence"/>
</dbReference>
<dbReference type="PANTHER" id="PTHR10285">
    <property type="entry name" value="URIDINE KINASE"/>
    <property type="match status" value="1"/>
</dbReference>
<evidence type="ECO:0000313" key="2">
    <source>
        <dbReference type="EMBL" id="SHI41816.1"/>
    </source>
</evidence>
<gene>
    <name evidence="2" type="ORF">SAMN02745671_00530</name>
</gene>
<dbReference type="InterPro" id="IPR006083">
    <property type="entry name" value="PRK/URK"/>
</dbReference>
<dbReference type="GO" id="GO:0005524">
    <property type="term" value="F:ATP binding"/>
    <property type="evidence" value="ECO:0007669"/>
    <property type="project" value="InterPro"/>
</dbReference>
<proteinExistence type="predicted"/>
<dbReference type="CDD" id="cd02028">
    <property type="entry name" value="UMPK_like"/>
    <property type="match status" value="1"/>
</dbReference>
<dbReference type="EMBL" id="FQYW01000005">
    <property type="protein sequence ID" value="SHI41816.1"/>
    <property type="molecule type" value="Genomic_DNA"/>
</dbReference>
<dbReference type="Gene3D" id="3.40.50.300">
    <property type="entry name" value="P-loop containing nucleotide triphosphate hydrolases"/>
    <property type="match status" value="1"/>
</dbReference>
<dbReference type="Pfam" id="PF00485">
    <property type="entry name" value="PRK"/>
    <property type="match status" value="1"/>
</dbReference>
<feature type="domain" description="Phosphoribulokinase/uridine kinase" evidence="1">
    <location>
        <begin position="65"/>
        <end position="263"/>
    </location>
</feature>
<protein>
    <submittedName>
        <fullName evidence="2">Uridine kinase</fullName>
    </submittedName>
</protein>
<dbReference type="RefSeq" id="WP_234985168.1">
    <property type="nucleotide sequence ID" value="NZ_FQYW01000005.1"/>
</dbReference>
<reference evidence="2 3" key="1">
    <citation type="submission" date="2016-11" db="EMBL/GenBank/DDBJ databases">
        <authorList>
            <person name="Jaros S."/>
            <person name="Januszkiewicz K."/>
            <person name="Wedrychowicz H."/>
        </authorList>
    </citation>
    <scope>NUCLEOTIDE SEQUENCE [LARGE SCALE GENOMIC DNA]</scope>
    <source>
        <strain evidence="2 3">DSM 3074</strain>
    </source>
</reference>
<dbReference type="AlphaFoldDB" id="A0A1M6AZC6"/>
<organism evidence="2 3">
    <name type="scientific">Anaerovibrio lipolyticus DSM 3074</name>
    <dbReference type="NCBI Taxonomy" id="1120997"/>
    <lineage>
        <taxon>Bacteria</taxon>
        <taxon>Bacillati</taxon>
        <taxon>Bacillota</taxon>
        <taxon>Negativicutes</taxon>
        <taxon>Selenomonadales</taxon>
        <taxon>Selenomonadaceae</taxon>
        <taxon>Anaerovibrio</taxon>
    </lineage>
</organism>
<evidence type="ECO:0000259" key="1">
    <source>
        <dbReference type="Pfam" id="PF00485"/>
    </source>
</evidence>
<keyword evidence="2" id="KW-0808">Transferase</keyword>
<dbReference type="SUPFAM" id="SSF52540">
    <property type="entry name" value="P-loop containing nucleoside triphosphate hydrolases"/>
    <property type="match status" value="1"/>
</dbReference>
<dbReference type="InterPro" id="IPR027417">
    <property type="entry name" value="P-loop_NTPase"/>
</dbReference>
<dbReference type="GO" id="GO:0016301">
    <property type="term" value="F:kinase activity"/>
    <property type="evidence" value="ECO:0007669"/>
    <property type="project" value="UniProtKB-KW"/>
</dbReference>